<proteinExistence type="inferred from homology"/>
<keyword evidence="2" id="KW-0210">Decarboxylase</keyword>
<dbReference type="SUPFAM" id="SSF53383">
    <property type="entry name" value="PLP-dependent transferases"/>
    <property type="match status" value="1"/>
</dbReference>
<dbReference type="InterPro" id="IPR015421">
    <property type="entry name" value="PyrdxlP-dep_Trfase_major"/>
</dbReference>
<accession>A0A807LCM7</accession>
<gene>
    <name evidence="3" type="ORF">BWI95_08260</name>
</gene>
<dbReference type="GO" id="GO:0005737">
    <property type="term" value="C:cytoplasm"/>
    <property type="evidence" value="ECO:0007669"/>
    <property type="project" value="TreeGrafter"/>
</dbReference>
<keyword evidence="3" id="KW-0808">Transferase</keyword>
<dbReference type="KEGG" id="kco:BWI95_08260"/>
<dbReference type="InterPro" id="IPR015424">
    <property type="entry name" value="PyrdxlP-dep_Trfase"/>
</dbReference>
<evidence type="ECO:0000256" key="1">
    <source>
        <dbReference type="ARBA" id="ARBA00009533"/>
    </source>
</evidence>
<dbReference type="GO" id="GO:0016831">
    <property type="term" value="F:carboxy-lyase activity"/>
    <property type="evidence" value="ECO:0007669"/>
    <property type="project" value="UniProtKB-KW"/>
</dbReference>
<dbReference type="EMBL" id="CP019445">
    <property type="protein sequence ID" value="APZ05049.1"/>
    <property type="molecule type" value="Genomic_DNA"/>
</dbReference>
<dbReference type="PANTHER" id="PTHR45677">
    <property type="entry name" value="GLUTAMATE DECARBOXYLASE-RELATED"/>
    <property type="match status" value="1"/>
</dbReference>
<dbReference type="AlphaFoldDB" id="A0A807LCM7"/>
<dbReference type="Gene3D" id="3.40.640.10">
    <property type="entry name" value="Type I PLP-dependent aspartate aminotransferase-like (Major domain)"/>
    <property type="match status" value="1"/>
</dbReference>
<protein>
    <submittedName>
        <fullName evidence="3">Aspartate aminotransferase family protein</fullName>
    </submittedName>
</protein>
<evidence type="ECO:0000256" key="2">
    <source>
        <dbReference type="ARBA" id="ARBA00022793"/>
    </source>
</evidence>
<comment type="similarity">
    <text evidence="1">Belongs to the group II decarboxylase family.</text>
</comment>
<reference evidence="3 4" key="1">
    <citation type="submission" date="2017-01" db="EMBL/GenBank/DDBJ databases">
        <authorList>
            <person name="Cao J.-M."/>
        </authorList>
    </citation>
    <scope>NUCLEOTIDE SEQUENCE [LARGE SCALE GENOMIC DNA]</scope>
    <source>
        <strain evidence="3 4">888-76</strain>
    </source>
</reference>
<sequence>MNTINKDPNRRAKKYQEVASSLFPSAFSDNHDALTENMTRISEHINRLRPQNNGPAWLGNSGKLDVDYKSVRVAEMADNLRQCEDVINETAALFHGMPNWGHPLAMCNTIPQGNTASVIAGMIAQVFSPNIVSGEYSWNVQRAELESAGMVANLIGWDAQRAGGLYTYGGSGCWTYHLKYALSRVLPGSRREGVRTNAKVLCSQQAHFTMLNSTDWTGLGTDNIICIKTDPKTNAMDLKDLEAVLIALWMQNIPVASVVCTMGTTDANAFDPVADVRRLLDRYRNAAPYGKALLYCDAVTSWSWLAFQKYDFATNPLQFTEALLPMMKSNARELEKMKYADAIGIDFHKAGFSPYTSSFFAYRDAGEFEALLQRPGSAYLQSRTDYNPYHYTLEVSRAATGAVAGWATMKYFGYEGFQACLGSILENHLVMRNLLQAEQSTVCVNPQDNGMVTLLRIYPQGVNAQQQYQRELTDPAYKPQLSAHNQLTLAIGNKLYEWFRAGKQINGMHTPYMSFTTGFCVTEYNRDAADPEAKVFALKIYIMNMHLTPELMKHVLDCIMAARDEVVGQEFQ</sequence>
<dbReference type="Proteomes" id="UP000187148">
    <property type="component" value="Chromosome"/>
</dbReference>
<keyword evidence="3" id="KW-0032">Aminotransferase</keyword>
<evidence type="ECO:0000313" key="4">
    <source>
        <dbReference type="Proteomes" id="UP000187148"/>
    </source>
</evidence>
<organism evidence="3 4">
    <name type="scientific">Kosakonia cowanii JCM 10956 = DSM 18146</name>
    <dbReference type="NCBI Taxonomy" id="1300165"/>
    <lineage>
        <taxon>Bacteria</taxon>
        <taxon>Pseudomonadati</taxon>
        <taxon>Pseudomonadota</taxon>
        <taxon>Gammaproteobacteria</taxon>
        <taxon>Enterobacterales</taxon>
        <taxon>Enterobacteriaceae</taxon>
        <taxon>Kosakonia</taxon>
    </lineage>
</organism>
<dbReference type="GO" id="GO:0008483">
    <property type="term" value="F:transaminase activity"/>
    <property type="evidence" value="ECO:0007669"/>
    <property type="project" value="UniProtKB-KW"/>
</dbReference>
<keyword evidence="4" id="KW-1185">Reference proteome</keyword>
<name>A0A807LCM7_9ENTR</name>
<dbReference type="PANTHER" id="PTHR45677:SF8">
    <property type="entry name" value="CYSTEINE SULFINIC ACID DECARBOXYLASE"/>
    <property type="match status" value="1"/>
</dbReference>
<evidence type="ECO:0000313" key="3">
    <source>
        <dbReference type="EMBL" id="APZ05049.1"/>
    </source>
</evidence>
<keyword evidence="2" id="KW-0456">Lyase</keyword>